<gene>
    <name evidence="2" type="ORF">FVP33_06095</name>
</gene>
<dbReference type="EMBL" id="VRMG01000005">
    <property type="protein sequence ID" value="TXN31156.1"/>
    <property type="molecule type" value="Genomic_DNA"/>
</dbReference>
<proteinExistence type="predicted"/>
<keyword evidence="3" id="KW-1185">Reference proteome</keyword>
<sequence length="79" mass="8785">MISSILTLAAQVPAAKFDEESVTPGWVGFLITFLIAAAVVLLCLDLVRRIRRVRYRGEIREQLEAERVAADSAPENQDD</sequence>
<keyword evidence="1" id="KW-0472">Membrane</keyword>
<reference evidence="2 3" key="1">
    <citation type="submission" date="2019-08" db="EMBL/GenBank/DDBJ databases">
        <title>Bacterial whole genome sequence for Glaciihabitans sp. CHu50b-6-2.</title>
        <authorList>
            <person name="Jin L."/>
        </authorList>
    </citation>
    <scope>NUCLEOTIDE SEQUENCE [LARGE SCALE GENOMIC DNA]</scope>
    <source>
        <strain evidence="2 3">CHu50b-6-2</strain>
    </source>
</reference>
<keyword evidence="1" id="KW-0812">Transmembrane</keyword>
<name>A0A5C8UU45_9MICO</name>
<organism evidence="2 3">
    <name type="scientific">Lacisediminihabitans profunda</name>
    <dbReference type="NCBI Taxonomy" id="2594790"/>
    <lineage>
        <taxon>Bacteria</taxon>
        <taxon>Bacillati</taxon>
        <taxon>Actinomycetota</taxon>
        <taxon>Actinomycetes</taxon>
        <taxon>Micrococcales</taxon>
        <taxon>Microbacteriaceae</taxon>
        <taxon>Lacisediminihabitans</taxon>
    </lineage>
</organism>
<evidence type="ECO:0000313" key="3">
    <source>
        <dbReference type="Proteomes" id="UP000321379"/>
    </source>
</evidence>
<accession>A0A5C8UU45</accession>
<dbReference type="Proteomes" id="UP000321379">
    <property type="component" value="Unassembled WGS sequence"/>
</dbReference>
<feature type="transmembrane region" description="Helical" evidence="1">
    <location>
        <begin position="24"/>
        <end position="47"/>
    </location>
</feature>
<evidence type="ECO:0000256" key="1">
    <source>
        <dbReference type="SAM" id="Phobius"/>
    </source>
</evidence>
<dbReference type="AlphaFoldDB" id="A0A5C8UU45"/>
<protein>
    <submittedName>
        <fullName evidence="2">Uncharacterized protein</fullName>
    </submittedName>
</protein>
<keyword evidence="1" id="KW-1133">Transmembrane helix</keyword>
<evidence type="ECO:0000313" key="2">
    <source>
        <dbReference type="EMBL" id="TXN31156.1"/>
    </source>
</evidence>
<dbReference type="RefSeq" id="WP_147782742.1">
    <property type="nucleotide sequence ID" value="NZ_VRMG01000005.1"/>
</dbReference>
<comment type="caution">
    <text evidence="2">The sequence shown here is derived from an EMBL/GenBank/DDBJ whole genome shotgun (WGS) entry which is preliminary data.</text>
</comment>